<gene>
    <name evidence="2" type="ORF">ACFOND_04145</name>
</gene>
<dbReference type="EMBL" id="JBHRYN010000007">
    <property type="protein sequence ID" value="MFC3700822.1"/>
    <property type="molecule type" value="Genomic_DNA"/>
</dbReference>
<dbReference type="PANTHER" id="PTHR40396">
    <property type="entry name" value="ATPASE-LIKE PROTEIN"/>
    <property type="match status" value="1"/>
</dbReference>
<sequence>MLVEFTVKNYRSIKEEQVFSMVKATGGELESTNSFQPSAPASVALLRSAAVYGANAAGKSNIIRAMMEMESIVRTSASSSQEGDEISVTPFLFDESSCSEPTEFEMVFISEGVRFQFGFCATKTHIVEEWLIAYPKGRAQRWYSRCYNKKKDTSEYKFSDFLLGQKSVWQNATRSNALFLSTAVQLNSDQLKPVFNWFKETLRPAKIGGWGPGFTASLCDKEISKARVLEFLKAADFDIHDIKIDKEKFDAESLPEDIPDSVKEKIVKEMKDKEIIDIKTIHKSKSGNLVPLDFDEESDGTQKFFSFAGPWIDTLNKGYVLVIDELHDNLHPKMVKYLVNLFHSNKTNPNNAQLIFTTHETSILTQNDFRRDQIWFCEKDVSQASSLYPLTDFSPRKDRENIGLGYLSGRYGALPFIRPFDPEAM</sequence>
<evidence type="ECO:0000259" key="1">
    <source>
        <dbReference type="Pfam" id="PF13304"/>
    </source>
</evidence>
<reference evidence="3" key="1">
    <citation type="journal article" date="2019" name="Int. J. Syst. Evol. Microbiol.">
        <title>The Global Catalogue of Microorganisms (GCM) 10K type strain sequencing project: providing services to taxonomists for standard genome sequencing and annotation.</title>
        <authorList>
            <consortium name="The Broad Institute Genomics Platform"/>
            <consortium name="The Broad Institute Genome Sequencing Center for Infectious Disease"/>
            <person name="Wu L."/>
            <person name="Ma J."/>
        </authorList>
    </citation>
    <scope>NUCLEOTIDE SEQUENCE [LARGE SCALE GENOMIC DNA]</scope>
    <source>
        <strain evidence="3">CECT 8288</strain>
    </source>
</reference>
<name>A0ABV7WPF6_9GAMM</name>
<dbReference type="Gene3D" id="3.40.50.300">
    <property type="entry name" value="P-loop containing nucleotide triphosphate hydrolases"/>
    <property type="match status" value="1"/>
</dbReference>
<protein>
    <submittedName>
        <fullName evidence="2">ATP/GTP-binding protein</fullName>
    </submittedName>
</protein>
<dbReference type="PANTHER" id="PTHR40396:SF1">
    <property type="entry name" value="ATPASE AAA-TYPE CORE DOMAIN-CONTAINING PROTEIN"/>
    <property type="match status" value="1"/>
</dbReference>
<dbReference type="SUPFAM" id="SSF52540">
    <property type="entry name" value="P-loop containing nucleoside triphosphate hydrolases"/>
    <property type="match status" value="1"/>
</dbReference>
<dbReference type="RefSeq" id="WP_377362298.1">
    <property type="nucleotide sequence ID" value="NZ_JBHRYN010000007.1"/>
</dbReference>
<dbReference type="InterPro" id="IPR027417">
    <property type="entry name" value="P-loop_NTPase"/>
</dbReference>
<feature type="domain" description="ATPase AAA-type core" evidence="1">
    <location>
        <begin position="49"/>
        <end position="364"/>
    </location>
</feature>
<proteinExistence type="predicted"/>
<evidence type="ECO:0000313" key="3">
    <source>
        <dbReference type="Proteomes" id="UP001595710"/>
    </source>
</evidence>
<evidence type="ECO:0000313" key="2">
    <source>
        <dbReference type="EMBL" id="MFC3700822.1"/>
    </source>
</evidence>
<keyword evidence="3" id="KW-1185">Reference proteome</keyword>
<dbReference type="InterPro" id="IPR003959">
    <property type="entry name" value="ATPase_AAA_core"/>
</dbReference>
<dbReference type="Pfam" id="PF13304">
    <property type="entry name" value="AAA_21"/>
    <property type="match status" value="1"/>
</dbReference>
<comment type="caution">
    <text evidence="2">The sequence shown here is derived from an EMBL/GenBank/DDBJ whole genome shotgun (WGS) entry which is preliminary data.</text>
</comment>
<accession>A0ABV7WPF6</accession>
<dbReference type="Proteomes" id="UP001595710">
    <property type="component" value="Unassembled WGS sequence"/>
</dbReference>
<organism evidence="2 3">
    <name type="scientific">Reinekea marina</name>
    <dbReference type="NCBI Taxonomy" id="1310421"/>
    <lineage>
        <taxon>Bacteria</taxon>
        <taxon>Pseudomonadati</taxon>
        <taxon>Pseudomonadota</taxon>
        <taxon>Gammaproteobacteria</taxon>
        <taxon>Oceanospirillales</taxon>
        <taxon>Saccharospirillaceae</taxon>
        <taxon>Reinekea</taxon>
    </lineage>
</organism>